<reference evidence="3" key="1">
    <citation type="journal article" date="2019" name="Int. J. Syst. Evol. Microbiol.">
        <title>The Global Catalogue of Microorganisms (GCM) 10K type strain sequencing project: providing services to taxonomists for standard genome sequencing and annotation.</title>
        <authorList>
            <consortium name="The Broad Institute Genomics Platform"/>
            <consortium name="The Broad Institute Genome Sequencing Center for Infectious Disease"/>
            <person name="Wu L."/>
            <person name="Ma J."/>
        </authorList>
    </citation>
    <scope>NUCLEOTIDE SEQUENCE [LARGE SCALE GENOMIC DNA]</scope>
    <source>
        <strain evidence="3">CGMCC 1.15959</strain>
    </source>
</reference>
<gene>
    <name evidence="2" type="ORF">GCM10011515_01630</name>
</gene>
<keyword evidence="3" id="KW-1185">Reference proteome</keyword>
<organism evidence="2 3">
    <name type="scientific">Tsuneonella deserti</name>
    <dbReference type="NCBI Taxonomy" id="2035528"/>
    <lineage>
        <taxon>Bacteria</taxon>
        <taxon>Pseudomonadati</taxon>
        <taxon>Pseudomonadota</taxon>
        <taxon>Alphaproteobacteria</taxon>
        <taxon>Sphingomonadales</taxon>
        <taxon>Erythrobacteraceae</taxon>
        <taxon>Tsuneonella</taxon>
    </lineage>
</organism>
<comment type="caution">
    <text evidence="2">The sequence shown here is derived from an EMBL/GenBank/DDBJ whole genome shotgun (WGS) entry which is preliminary data.</text>
</comment>
<keyword evidence="1" id="KW-0812">Transmembrane</keyword>
<protein>
    <recommendedName>
        <fullName evidence="4">DUF2975 domain-containing protein</fullName>
    </recommendedName>
</protein>
<dbReference type="InterPro" id="IPR021354">
    <property type="entry name" value="DUF2975"/>
</dbReference>
<evidence type="ECO:0000256" key="1">
    <source>
        <dbReference type="SAM" id="Phobius"/>
    </source>
</evidence>
<keyword evidence="1" id="KW-0472">Membrane</keyword>
<sequence>MASSFRTDPLLATARTFLSFIITLVIIAMAGVALAIPAVVIWRGAIIATLVEQNGAVAHPGALILSFVAILALGLAILFCGYRMFLLLRRIVDSVAEGDPFVPENAERLRAMGWLAIAGQLIGVPAAIIGGWIAFTVKNVDFDFGISLGGLLLALTLFILARVFQQGAAMRNDLEGTV</sequence>
<dbReference type="RefSeq" id="WP_188643400.1">
    <property type="nucleotide sequence ID" value="NZ_BMKL01000001.1"/>
</dbReference>
<evidence type="ECO:0000313" key="2">
    <source>
        <dbReference type="EMBL" id="GGD85670.1"/>
    </source>
</evidence>
<accession>A0ABQ1RWR5</accession>
<proteinExistence type="predicted"/>
<feature type="transmembrane region" description="Helical" evidence="1">
    <location>
        <begin position="146"/>
        <end position="164"/>
    </location>
</feature>
<dbReference type="EMBL" id="BMKL01000001">
    <property type="protein sequence ID" value="GGD85670.1"/>
    <property type="molecule type" value="Genomic_DNA"/>
</dbReference>
<name>A0ABQ1RWR5_9SPHN</name>
<keyword evidence="1" id="KW-1133">Transmembrane helix</keyword>
<evidence type="ECO:0008006" key="4">
    <source>
        <dbReference type="Google" id="ProtNLM"/>
    </source>
</evidence>
<feature type="transmembrane region" description="Helical" evidence="1">
    <location>
        <begin position="114"/>
        <end position="134"/>
    </location>
</feature>
<dbReference type="Proteomes" id="UP000619041">
    <property type="component" value="Unassembled WGS sequence"/>
</dbReference>
<feature type="transmembrane region" description="Helical" evidence="1">
    <location>
        <begin position="62"/>
        <end position="82"/>
    </location>
</feature>
<dbReference type="Pfam" id="PF11188">
    <property type="entry name" value="DUF2975"/>
    <property type="match status" value="1"/>
</dbReference>
<feature type="transmembrane region" description="Helical" evidence="1">
    <location>
        <begin position="20"/>
        <end position="42"/>
    </location>
</feature>
<evidence type="ECO:0000313" key="3">
    <source>
        <dbReference type="Proteomes" id="UP000619041"/>
    </source>
</evidence>